<proteinExistence type="predicted"/>
<protein>
    <submittedName>
        <fullName evidence="2">Uncharacterized protein</fullName>
    </submittedName>
</protein>
<dbReference type="Proteomes" id="UP000054010">
    <property type="component" value="Unassembled WGS sequence"/>
</dbReference>
<evidence type="ECO:0000313" key="3">
    <source>
        <dbReference type="Proteomes" id="UP000054010"/>
    </source>
</evidence>
<dbReference type="EMBL" id="ADVR01000093">
    <property type="protein sequence ID" value="EFO79986.1"/>
    <property type="molecule type" value="Genomic_DNA"/>
</dbReference>
<comment type="caution">
    <text evidence="2">The sequence shown here is derived from an EMBL/GenBank/DDBJ whole genome shotgun (WGS) entry which is preliminary data.</text>
</comment>
<dbReference type="HOGENOM" id="CLU_625348_0_0_0"/>
<gene>
    <name evidence="2" type="ORF">OSCT_2141</name>
</gene>
<keyword evidence="3" id="KW-1185">Reference proteome</keyword>
<evidence type="ECO:0000256" key="1">
    <source>
        <dbReference type="SAM" id="MobiDB-lite"/>
    </source>
</evidence>
<dbReference type="AlphaFoldDB" id="E1IFP0"/>
<accession>E1IFP0</accession>
<sequence>MAQLSRQDQVAVPALRLLLVSLDQIGEERIQHRRGHQSRTEEDRLAPAVIGAMIHHHTHGIFAVQRDVPPCTMLLKRQVGKDVAVTPVRGEQAATLLDIVEPPQRRIAGCRHLRVLEEVYQIPIEITAIKSPAPILGTPRQMRLVGELVEQRLKARAIPIGQPNRLRQTHTLAHHIPLTEQQIEDTFVELRAVAGQFALVEEHQRHQGEQQRRLGHLGQFGASDNRIDQRRTQALGLLGHNLLPYHQLGIPRGHKVAHLAQRKGIERRHRPAQAGTQLIIKGAHAAGKHDLHLRVQQREGPHHLKRLRAVGAHPRHSLQRHLIQAIAEQQRTALIKRRTEQIIHLRHTAGVYHRAQRRKDGRLLRSGAGNHTRQSPQRQNDRQAGLRLFPAMQRRHCIHLIQTAQRQRPGQMAQEGTLPTTRITQQNQMLLLKQRLAG</sequence>
<feature type="compositionally biased region" description="Polar residues" evidence="1">
    <location>
        <begin position="369"/>
        <end position="378"/>
    </location>
</feature>
<feature type="region of interest" description="Disordered" evidence="1">
    <location>
        <begin position="356"/>
        <end position="382"/>
    </location>
</feature>
<name>E1IFP0_9CHLR</name>
<reference evidence="2 3" key="1">
    <citation type="journal article" date="2011" name="J. Bacteriol.">
        <title>Draft genome sequence of the anoxygenic filamentous phototrophic bacterium Oscillochloris trichoides subsp. DG-6.</title>
        <authorList>
            <person name="Kuznetsov B.B."/>
            <person name="Ivanovsky R.N."/>
            <person name="Keppen O.I."/>
            <person name="Sukhacheva M.V."/>
            <person name="Bumazhkin B.K."/>
            <person name="Patutina E.O."/>
            <person name="Beletsky A.V."/>
            <person name="Mardanov A.V."/>
            <person name="Baslerov R.V."/>
            <person name="Panteleeva A.N."/>
            <person name="Kolganova T.V."/>
            <person name="Ravin N.V."/>
            <person name="Skryabin K.G."/>
        </authorList>
    </citation>
    <scope>NUCLEOTIDE SEQUENCE [LARGE SCALE GENOMIC DNA]</scope>
    <source>
        <strain evidence="2 3">DG-6</strain>
    </source>
</reference>
<organism evidence="2 3">
    <name type="scientific">Oscillochloris trichoides DG-6</name>
    <dbReference type="NCBI Taxonomy" id="765420"/>
    <lineage>
        <taxon>Bacteria</taxon>
        <taxon>Bacillati</taxon>
        <taxon>Chloroflexota</taxon>
        <taxon>Chloroflexia</taxon>
        <taxon>Chloroflexales</taxon>
        <taxon>Chloroflexineae</taxon>
        <taxon>Oscillochloridaceae</taxon>
        <taxon>Oscillochloris</taxon>
    </lineage>
</organism>
<evidence type="ECO:0000313" key="2">
    <source>
        <dbReference type="EMBL" id="EFO79986.1"/>
    </source>
</evidence>